<gene>
    <name evidence="2" type="ORF">ETP43_15425</name>
</gene>
<name>A0A4Q1RKW9_9FIRM</name>
<feature type="transmembrane region" description="Helical" evidence="1">
    <location>
        <begin position="21"/>
        <end position="39"/>
    </location>
</feature>
<keyword evidence="1" id="KW-1133">Transmembrane helix</keyword>
<keyword evidence="1" id="KW-0812">Transmembrane</keyword>
<dbReference type="AlphaFoldDB" id="A0A4Q1RKW9"/>
<keyword evidence="3" id="KW-1185">Reference proteome</keyword>
<dbReference type="RefSeq" id="WP_129259135.1">
    <property type="nucleotide sequence ID" value="NZ_DAWBJR010000007.1"/>
</dbReference>
<feature type="transmembrane region" description="Helical" evidence="1">
    <location>
        <begin position="252"/>
        <end position="269"/>
    </location>
</feature>
<keyword evidence="1" id="KW-0472">Membrane</keyword>
<sequence length="279" mass="32102">MKMILYSLKVCLYQIRIMSKNYKIYTIPVCLFIFMKSFLDPFREFLIASGEKATPFLFPFFLNGKFCAAVVFAGIVLFFVDAPFYDKDKLFVMIRCGRAKWVTGHFFYIIFVSIGYMLCWVGISVLMLIPRIDFSNEWGRVWTTLALTDKAYELGLSFYVTPELVMNYQPVRAFFLVFGMGCLICIFYGLCMWLLNIYLGKIISFAVIMASVLLVTRVEYMPPWMIYLVPSGWADVGNLSAYTVHGLSINKANLILIIGSIFLGILVYWKTIRIDMAKG</sequence>
<dbReference type="OrthoDB" id="2846816at2"/>
<organism evidence="2 3">
    <name type="scientific">Blautia faecicola</name>
    <dbReference type="NCBI Taxonomy" id="2509240"/>
    <lineage>
        <taxon>Bacteria</taxon>
        <taxon>Bacillati</taxon>
        <taxon>Bacillota</taxon>
        <taxon>Clostridia</taxon>
        <taxon>Lachnospirales</taxon>
        <taxon>Lachnospiraceae</taxon>
        <taxon>Blautia</taxon>
    </lineage>
</organism>
<dbReference type="EMBL" id="SDKC01000001">
    <property type="protein sequence ID" value="RXS76454.1"/>
    <property type="molecule type" value="Genomic_DNA"/>
</dbReference>
<evidence type="ECO:0000256" key="1">
    <source>
        <dbReference type="SAM" id="Phobius"/>
    </source>
</evidence>
<feature type="transmembrane region" description="Helical" evidence="1">
    <location>
        <begin position="173"/>
        <end position="195"/>
    </location>
</feature>
<evidence type="ECO:0000313" key="2">
    <source>
        <dbReference type="EMBL" id="RXS76454.1"/>
    </source>
</evidence>
<reference evidence="2 3" key="1">
    <citation type="submission" date="2019-01" db="EMBL/GenBank/DDBJ databases">
        <title>Blautia sp. nov. KGMB01111 isolated human feces.</title>
        <authorList>
            <person name="Park J.-E."/>
            <person name="Kim J.-S."/>
            <person name="Park S.-H."/>
        </authorList>
    </citation>
    <scope>NUCLEOTIDE SEQUENCE [LARGE SCALE GENOMIC DNA]</scope>
    <source>
        <strain evidence="2 3">KGMB01111</strain>
    </source>
</reference>
<protein>
    <submittedName>
        <fullName evidence="2">Uncharacterized protein</fullName>
    </submittedName>
</protein>
<proteinExistence type="predicted"/>
<evidence type="ECO:0000313" key="3">
    <source>
        <dbReference type="Proteomes" id="UP000290106"/>
    </source>
</evidence>
<feature type="transmembrane region" description="Helical" evidence="1">
    <location>
        <begin position="202"/>
        <end position="220"/>
    </location>
</feature>
<dbReference type="Proteomes" id="UP000290106">
    <property type="component" value="Unassembled WGS sequence"/>
</dbReference>
<comment type="caution">
    <text evidence="2">The sequence shown here is derived from an EMBL/GenBank/DDBJ whole genome shotgun (WGS) entry which is preliminary data.</text>
</comment>
<feature type="transmembrane region" description="Helical" evidence="1">
    <location>
        <begin position="59"/>
        <end position="85"/>
    </location>
</feature>
<feature type="transmembrane region" description="Helical" evidence="1">
    <location>
        <begin position="106"/>
        <end position="129"/>
    </location>
</feature>
<accession>A0A4Q1RKW9</accession>